<dbReference type="RefSeq" id="WP_119062426.1">
    <property type="nucleotide sequence ID" value="NZ_QXDF01000004.1"/>
</dbReference>
<keyword evidence="3" id="KW-1185">Reference proteome</keyword>
<proteinExistence type="predicted"/>
<evidence type="ECO:0000256" key="1">
    <source>
        <dbReference type="SAM" id="Phobius"/>
    </source>
</evidence>
<sequence>MAKTGFETTLSRPQVFVWRMFLFIVLSGFVAALLYEDIVNAFMANPALNGLILGVLLLGIIYALQQVLRLYPEIRWVNSFRISDPGLATERPPVMLAPMATMFSRRQGQAQVSPVVMRSILDSIGSRLDESRETTRYLVGLLIFLGLLGTFWGLLQTIQSVGTTISSLNTTTTETALIFEELKSGLQAPLSGMGTAFSSSLFGLAGSLILGFLDLQASQAQNRFYNELEEWLSGITEMAPEGSPAGAMQGTPAQLRFAMLDMQRSITDLGEKIENSGVGGGGNSETTEAIRELSDGIDRMVKQMRAEQKIVREWVDEQAQQQSELAAVLREQNQLAGALRDIAARAPRRER</sequence>
<organism evidence="2 3">
    <name type="scientific">Dichotomicrobium thermohalophilum</name>
    <dbReference type="NCBI Taxonomy" id="933063"/>
    <lineage>
        <taxon>Bacteria</taxon>
        <taxon>Pseudomonadati</taxon>
        <taxon>Pseudomonadota</taxon>
        <taxon>Alphaproteobacteria</taxon>
        <taxon>Hyphomicrobiales</taxon>
        <taxon>Hyphomicrobiaceae</taxon>
        <taxon>Dichotomicrobium</taxon>
    </lineage>
</organism>
<keyword evidence="1" id="KW-1133">Transmembrane helix</keyword>
<evidence type="ECO:0008006" key="4">
    <source>
        <dbReference type="Google" id="ProtNLM"/>
    </source>
</evidence>
<evidence type="ECO:0000313" key="2">
    <source>
        <dbReference type="EMBL" id="RIA47249.1"/>
    </source>
</evidence>
<feature type="transmembrane region" description="Helical" evidence="1">
    <location>
        <begin position="47"/>
        <end position="65"/>
    </location>
</feature>
<dbReference type="Proteomes" id="UP000266273">
    <property type="component" value="Unassembled WGS sequence"/>
</dbReference>
<feature type="transmembrane region" description="Helical" evidence="1">
    <location>
        <begin position="137"/>
        <end position="155"/>
    </location>
</feature>
<keyword evidence="1" id="KW-0812">Transmembrane</keyword>
<feature type="transmembrane region" description="Helical" evidence="1">
    <location>
        <begin position="190"/>
        <end position="213"/>
    </location>
</feature>
<dbReference type="EMBL" id="QXDF01000004">
    <property type="protein sequence ID" value="RIA47249.1"/>
    <property type="molecule type" value="Genomic_DNA"/>
</dbReference>
<keyword evidence="1" id="KW-0472">Membrane</keyword>
<accession>A0A397PH92</accession>
<gene>
    <name evidence="2" type="ORF">BXY53_2631</name>
</gene>
<reference evidence="2 3" key="1">
    <citation type="submission" date="2018-08" db="EMBL/GenBank/DDBJ databases">
        <title>Genomic Encyclopedia of Archaeal and Bacterial Type Strains, Phase II (KMG-II): from individual species to whole genera.</title>
        <authorList>
            <person name="Goeker M."/>
        </authorList>
    </citation>
    <scope>NUCLEOTIDE SEQUENCE [LARGE SCALE GENOMIC DNA]</scope>
    <source>
        <strain evidence="2 3">DSM 5002</strain>
    </source>
</reference>
<comment type="caution">
    <text evidence="2">The sequence shown here is derived from an EMBL/GenBank/DDBJ whole genome shotgun (WGS) entry which is preliminary data.</text>
</comment>
<evidence type="ECO:0000313" key="3">
    <source>
        <dbReference type="Proteomes" id="UP000266273"/>
    </source>
</evidence>
<name>A0A397PH92_9HYPH</name>
<protein>
    <recommendedName>
        <fullName evidence="4">MotA/TolQ/ExbB proton channel family protein</fullName>
    </recommendedName>
</protein>
<dbReference type="OrthoDB" id="9794540at2"/>
<feature type="transmembrane region" description="Helical" evidence="1">
    <location>
        <begin position="16"/>
        <end position="35"/>
    </location>
</feature>
<dbReference type="AlphaFoldDB" id="A0A397PH92"/>